<dbReference type="PROSITE" id="PS51257">
    <property type="entry name" value="PROKAR_LIPOPROTEIN"/>
    <property type="match status" value="1"/>
</dbReference>
<organism evidence="1 2">
    <name type="scientific">Niabella digestorum</name>
    <dbReference type="NCBI Taxonomy" id="3117701"/>
    <lineage>
        <taxon>Bacteria</taxon>
        <taxon>Pseudomonadati</taxon>
        <taxon>Bacteroidota</taxon>
        <taxon>Chitinophagia</taxon>
        <taxon>Chitinophagales</taxon>
        <taxon>Chitinophagaceae</taxon>
        <taxon>Niabella</taxon>
    </lineage>
</organism>
<dbReference type="Proteomes" id="UP001357452">
    <property type="component" value="Unassembled WGS sequence"/>
</dbReference>
<protein>
    <submittedName>
        <fullName evidence="1">DUF4302 domain-containing protein</fullName>
    </submittedName>
</protein>
<reference evidence="1 2" key="1">
    <citation type="submission" date="2024-01" db="EMBL/GenBank/DDBJ databases">
        <title>Niabella digestum sp. nov., isolated from waste digestion system.</title>
        <authorList>
            <person name="Zhang L."/>
        </authorList>
    </citation>
    <scope>NUCLEOTIDE SEQUENCE [LARGE SCALE GENOMIC DNA]</scope>
    <source>
        <strain evidence="1 2">A18</strain>
    </source>
</reference>
<gene>
    <name evidence="1" type="ORF">V2H41_11025</name>
</gene>
<dbReference type="InterPro" id="IPR025396">
    <property type="entry name" value="DUF4302"/>
</dbReference>
<dbReference type="EMBL" id="JAZGLY010000006">
    <property type="protein sequence ID" value="MEE6187803.1"/>
    <property type="molecule type" value="Genomic_DNA"/>
</dbReference>
<name>A0ABU7RIJ0_9BACT</name>
<proteinExistence type="predicted"/>
<dbReference type="RefSeq" id="WP_330975210.1">
    <property type="nucleotide sequence ID" value="NZ_JAZGLY010000006.1"/>
</dbReference>
<evidence type="ECO:0000313" key="2">
    <source>
        <dbReference type="Proteomes" id="UP001357452"/>
    </source>
</evidence>
<accession>A0ABU7RIJ0</accession>
<dbReference type="Pfam" id="PF14135">
    <property type="entry name" value="DUF4302"/>
    <property type="match status" value="1"/>
</dbReference>
<keyword evidence="2" id="KW-1185">Reference proteome</keyword>
<sequence length="450" mass="49630">MKTIKHIIAVFTAIILLASCEKKSYVPVFDELPQARVAKQIDSVKSILTGAEYGWIGILSTGTGGGFGFFMEFDDQENVKMMADLTNTSAVEVKSSRYRIRQDAGVALTFDTYNYISLLNAPNPNMYGGAIRDGFRSDIDFIYDHATADSIIFVGKRYRQQFKLVKATAAQKAAYYEGKYLVNINGFRNFFSTKFNNYIELGSDKIAVGAVTDSSLATGKRITFTRTEDGSAVAVTQKFGYTVDKMVMTDAGAAVLDKRFTHAALKDANTMAIYDAGGTEYLVKQNPVPLIDFLSVYAYNKAYNSIFVPNGTSLPPGVTSDFNTVYNDLVNRFAASGRTIRDFEIKLNNSNTFAIRINYYANSAPTTVYLAEALSSYTFEDGIIKLTGNLSINGNWNTRAAQIGDFGTSFFQGKSFRPDWVSSTVPGLNLGGLYRVDQPTAFVYGVMRRS</sequence>
<comment type="caution">
    <text evidence="1">The sequence shown here is derived from an EMBL/GenBank/DDBJ whole genome shotgun (WGS) entry which is preliminary data.</text>
</comment>
<evidence type="ECO:0000313" key="1">
    <source>
        <dbReference type="EMBL" id="MEE6187803.1"/>
    </source>
</evidence>